<feature type="region of interest" description="Disordered" evidence="1">
    <location>
        <begin position="277"/>
        <end position="459"/>
    </location>
</feature>
<feature type="compositionally biased region" description="Basic and acidic residues" evidence="1">
    <location>
        <begin position="277"/>
        <end position="291"/>
    </location>
</feature>
<evidence type="ECO:0000256" key="1">
    <source>
        <dbReference type="SAM" id="MobiDB-lite"/>
    </source>
</evidence>
<gene>
    <name evidence="3" type="ORF">C361_00334</name>
</gene>
<feature type="compositionally biased region" description="Basic and acidic residues" evidence="1">
    <location>
        <begin position="606"/>
        <end position="620"/>
    </location>
</feature>
<protein>
    <submittedName>
        <fullName evidence="3">Transcription factor TFIIIB component b</fullName>
    </submittedName>
</protein>
<feature type="compositionally biased region" description="Acidic residues" evidence="1">
    <location>
        <begin position="363"/>
        <end position="375"/>
    </location>
</feature>
<proteinExistence type="predicted"/>
<feature type="compositionally biased region" description="Pro residues" evidence="1">
    <location>
        <begin position="43"/>
        <end position="72"/>
    </location>
</feature>
<feature type="compositionally biased region" description="Low complexity" evidence="1">
    <location>
        <begin position="15"/>
        <end position="42"/>
    </location>
</feature>
<feature type="compositionally biased region" description="Acidic residues" evidence="1">
    <location>
        <begin position="321"/>
        <end position="338"/>
    </location>
</feature>
<organism evidence="3 4">
    <name type="scientific">Cryptococcus neoformans Tu259-1</name>
    <dbReference type="NCBI Taxonomy" id="1230072"/>
    <lineage>
        <taxon>Eukaryota</taxon>
        <taxon>Fungi</taxon>
        <taxon>Dikarya</taxon>
        <taxon>Basidiomycota</taxon>
        <taxon>Agaricomycotina</taxon>
        <taxon>Tremellomycetes</taxon>
        <taxon>Tremellales</taxon>
        <taxon>Cryptococcaceae</taxon>
        <taxon>Cryptococcus</taxon>
        <taxon>Cryptococcus neoformans species complex</taxon>
    </lineage>
</organism>
<dbReference type="OrthoDB" id="272624at2759"/>
<feature type="region of interest" description="Disordered" evidence="1">
    <location>
        <begin position="606"/>
        <end position="665"/>
    </location>
</feature>
<sequence>MSLRLPSQNKFRPVARPAQRKPPAAAAARQSLSLLDAAARPSPAAPPPPPAAARPSPAAPRPPSESPQPPTPQTAGFPPTLTTVAQPADPAGFPPTLATALESSPPLVDPVLLAEEAVASIASSMPPPSGEIRRRAPRRRRIPVSSTEAAKKKRAGKSQGTAASAPQAASDDDSVSHAGSKRGASVLGDDEEASLAGSVSSSRAGSLAPGRAKRAKKSHGPRVATIALIDVEPEEMVGSPVTEEMTMGDLATVLVSEGRVSSRAIKIDEFRRAEMLKKKEAAQKRAEETWKRNQIKRRKVRAAQNKDRAKRREEIRKQGGDEMDVSPDEVDSEEEFEVAPDRLTPPRSSSEEVGERAAAGFGQDDEEDGAVESDVQDVAAVDNGPVDEEDQAFENMFGENARPSSPAPEDNAVQDNEDDNGGEEDEDAATAALRAAGFTVTDDPVSPRFNDDGWGDPDRAEEFDVADYRLALQERRLREFREREADDGDVVEVDDETRFVNSATYGKNRKSQRWSKMETELFYEILGETGENYTLMKAYFPGRDIRSLRLKGARENKVNPEKMTAAIMARKPLDKDYLAKSAGYDPSRSWDKEEALFEEAKADVERLRKLDSEQPLGKDAEDLDEPSGGMMEADDDDDDDVLKRIEETDVEEGEDDGKSEDENDE</sequence>
<feature type="region of interest" description="Disordered" evidence="1">
    <location>
        <begin position="1"/>
        <end position="103"/>
    </location>
</feature>
<dbReference type="EMBL" id="AMKT01000007">
    <property type="protein sequence ID" value="OXG29900.1"/>
    <property type="molecule type" value="Genomic_DNA"/>
</dbReference>
<evidence type="ECO:0000313" key="4">
    <source>
        <dbReference type="Proteomes" id="UP000199727"/>
    </source>
</evidence>
<accession>A0A854QME7</accession>
<reference evidence="3 4" key="1">
    <citation type="submission" date="2017-06" db="EMBL/GenBank/DDBJ databases">
        <title>Global population genomics of the pathogenic fungus Cryptococcus neoformans var. grubii.</title>
        <authorList>
            <person name="Cuomo C."/>
            <person name="Litvintseva A."/>
            <person name="Chen Y."/>
            <person name="Young S."/>
            <person name="Zeng Q."/>
            <person name="Chapman S."/>
            <person name="Gujja S."/>
            <person name="Saif S."/>
            <person name="Birren B."/>
        </authorList>
    </citation>
    <scope>NUCLEOTIDE SEQUENCE [LARGE SCALE GENOMIC DNA]</scope>
    <source>
        <strain evidence="3 4">Tu259-1</strain>
    </source>
</reference>
<dbReference type="Proteomes" id="UP000199727">
    <property type="component" value="Unassembled WGS sequence"/>
</dbReference>
<feature type="compositionally biased region" description="Acidic residues" evidence="1">
    <location>
        <begin position="648"/>
        <end position="665"/>
    </location>
</feature>
<feature type="compositionally biased region" description="Polar residues" evidence="1">
    <location>
        <begin position="1"/>
        <end position="10"/>
    </location>
</feature>
<name>A0A854QME7_CRYNE</name>
<feature type="compositionally biased region" description="Basic and acidic residues" evidence="1">
    <location>
        <begin position="304"/>
        <end position="320"/>
    </location>
</feature>
<evidence type="ECO:0000259" key="2">
    <source>
        <dbReference type="Pfam" id="PF15963"/>
    </source>
</evidence>
<feature type="domain" description="Transcription factor TFIIIB component B'' Myb" evidence="2">
    <location>
        <begin position="504"/>
        <end position="581"/>
    </location>
</feature>
<evidence type="ECO:0000313" key="3">
    <source>
        <dbReference type="EMBL" id="OXG29900.1"/>
    </source>
</evidence>
<feature type="compositionally biased region" description="Acidic residues" evidence="1">
    <location>
        <begin position="415"/>
        <end position="428"/>
    </location>
</feature>
<dbReference type="Pfam" id="PF15963">
    <property type="entry name" value="Myb_DNA-bind_7"/>
    <property type="match status" value="1"/>
</dbReference>
<dbReference type="InterPro" id="IPR039467">
    <property type="entry name" value="TFIIIB_B''_Myb"/>
</dbReference>
<feature type="region of interest" description="Disordered" evidence="1">
    <location>
        <begin position="119"/>
        <end position="226"/>
    </location>
</feature>
<comment type="caution">
    <text evidence="3">The sequence shown here is derived from an EMBL/GenBank/DDBJ whole genome shotgun (WGS) entry which is preliminary data.</text>
</comment>
<dbReference type="AlphaFoldDB" id="A0A854QME7"/>
<feature type="compositionally biased region" description="Basic residues" evidence="1">
    <location>
        <begin position="211"/>
        <end position="220"/>
    </location>
</feature>